<accession>A0A1G5SE98</accession>
<dbReference type="GO" id="GO:0005829">
    <property type="term" value="C:cytosol"/>
    <property type="evidence" value="ECO:0007669"/>
    <property type="project" value="TreeGrafter"/>
</dbReference>
<evidence type="ECO:0008006" key="3">
    <source>
        <dbReference type="Google" id="ProtNLM"/>
    </source>
</evidence>
<proteinExistence type="predicted"/>
<dbReference type="OrthoDB" id="9788409at2"/>
<dbReference type="RefSeq" id="WP_090284710.1">
    <property type="nucleotide sequence ID" value="NZ_FMWO01000035.1"/>
</dbReference>
<keyword evidence="2" id="KW-1185">Reference proteome</keyword>
<name>A0A1G5SE98_9PROT</name>
<dbReference type="EMBL" id="FMWO01000035">
    <property type="protein sequence ID" value="SCZ84871.1"/>
    <property type="molecule type" value="Genomic_DNA"/>
</dbReference>
<gene>
    <name evidence="1" type="primary">creA</name>
    <name evidence="1" type="ORF">NSMM_290010</name>
</gene>
<dbReference type="PIRSF" id="PIRSF003174">
    <property type="entry name" value="CreA"/>
    <property type="match status" value="1"/>
</dbReference>
<dbReference type="PANTHER" id="PTHR37952">
    <property type="match status" value="1"/>
</dbReference>
<reference evidence="1 2" key="1">
    <citation type="submission" date="2016-10" db="EMBL/GenBank/DDBJ databases">
        <authorList>
            <person name="de Groot N.N."/>
        </authorList>
    </citation>
    <scope>NUCLEOTIDE SEQUENCE [LARGE SCALE GENOMIC DNA]</scope>
    <source>
        <strain evidence="1">1</strain>
    </source>
</reference>
<dbReference type="Pfam" id="PF05981">
    <property type="entry name" value="CreA"/>
    <property type="match status" value="1"/>
</dbReference>
<protein>
    <recommendedName>
        <fullName evidence="3">Protein CreA</fullName>
    </recommendedName>
</protein>
<dbReference type="STRING" id="51642.NSMM_290010"/>
<dbReference type="PANTHER" id="PTHR37952:SF2">
    <property type="entry name" value="PROTEIN CREA"/>
    <property type="match status" value="1"/>
</dbReference>
<organism evidence="1 2">
    <name type="scientific">Nitrosomonas mobilis</name>
    <dbReference type="NCBI Taxonomy" id="51642"/>
    <lineage>
        <taxon>Bacteria</taxon>
        <taxon>Pseudomonadati</taxon>
        <taxon>Pseudomonadota</taxon>
        <taxon>Betaproteobacteria</taxon>
        <taxon>Nitrosomonadales</taxon>
        <taxon>Nitrosomonadaceae</taxon>
        <taxon>Nitrosomonas</taxon>
    </lineage>
</organism>
<evidence type="ECO:0000313" key="1">
    <source>
        <dbReference type="EMBL" id="SCZ84871.1"/>
    </source>
</evidence>
<evidence type="ECO:0000313" key="2">
    <source>
        <dbReference type="Proteomes" id="UP000198729"/>
    </source>
</evidence>
<dbReference type="Proteomes" id="UP000198729">
    <property type="component" value="Unassembled WGS sequence"/>
</dbReference>
<sequence length="170" mass="18451">MKYQHFKLTLTNSCSWIICRKIAWVAGITLFSASLCAEKIGNVSTKFKLLGANDKIVVEAFDDPDIPGATCYLSRAKTGGISGSVGIAEDTADAAIACRQTGPIQLPDTVKNGKADGEEVFKKSTSLLFKSLQVVRFYDAKRNVLIYLTYSDRVIEGSPKNSISVIPIKP</sequence>
<dbReference type="AlphaFoldDB" id="A0A1G5SE98"/>
<dbReference type="InterPro" id="IPR010292">
    <property type="entry name" value="Uncharacterised_CreA"/>
</dbReference>